<evidence type="ECO:0000313" key="4">
    <source>
        <dbReference type="EMBL" id="RYO91003.1"/>
    </source>
</evidence>
<keyword evidence="2" id="KW-0521">NADP</keyword>
<dbReference type="Proteomes" id="UP000294003">
    <property type="component" value="Unassembled WGS sequence"/>
</dbReference>
<comment type="similarity">
    <text evidence="1">Belongs to the short-chain dehydrogenases/reductases (SDR) family.</text>
</comment>
<proteinExistence type="inferred from homology"/>
<keyword evidence="3" id="KW-0560">Oxidoreductase</keyword>
<reference evidence="4 5" key="1">
    <citation type="submission" date="2018-06" db="EMBL/GenBank/DDBJ databases">
        <title>Complete Genomes of Monosporascus.</title>
        <authorList>
            <person name="Robinson A.J."/>
            <person name="Natvig D.O."/>
        </authorList>
    </citation>
    <scope>NUCLEOTIDE SEQUENCE [LARGE SCALE GENOMIC DNA]</scope>
    <source>
        <strain evidence="4 5">CBS 609.92</strain>
    </source>
</reference>
<protein>
    <recommendedName>
        <fullName evidence="6">Ketoreductase (KR) domain-containing protein</fullName>
    </recommendedName>
</protein>
<comment type="caution">
    <text evidence="4">The sequence shown here is derived from an EMBL/GenBank/DDBJ whole genome shotgun (WGS) entry which is preliminary data.</text>
</comment>
<keyword evidence="5" id="KW-1185">Reference proteome</keyword>
<gene>
    <name evidence="4" type="ORF">DL762_002434</name>
</gene>
<dbReference type="EMBL" id="QJNS01000046">
    <property type="protein sequence ID" value="RYO91003.1"/>
    <property type="molecule type" value="Genomic_DNA"/>
</dbReference>
<evidence type="ECO:0000313" key="5">
    <source>
        <dbReference type="Proteomes" id="UP000294003"/>
    </source>
</evidence>
<dbReference type="SUPFAM" id="SSF51735">
    <property type="entry name" value="NAD(P)-binding Rossmann-fold domains"/>
    <property type="match status" value="1"/>
</dbReference>
<name>A0ABY0HET4_9PEZI</name>
<sequence length="235" mass="26064">MLKRQKPIALLFQSQDLSLSRSRLTKSEISAASLKACPAAEDLSVNLIKVESMVDTDAEAAVEAEQAQEIDQLDIVIANADISNVFARVEDIDLRDPREMSEVNTGGPVSLFRVTYPLVKKMNLKDKPPFLLGSYGASKVALNYGVRRCQLETEWLTSFVCDPGFIETDMGNPGAKFFGMGRAVVPVKVSVSGILKRIDEATREKDSGRLLLYNGTEISYYRLAFIGLEKSEHYY</sequence>
<evidence type="ECO:0000256" key="3">
    <source>
        <dbReference type="ARBA" id="ARBA00023002"/>
    </source>
</evidence>
<dbReference type="PANTHER" id="PTHR43544">
    <property type="entry name" value="SHORT-CHAIN DEHYDROGENASE/REDUCTASE"/>
    <property type="match status" value="1"/>
</dbReference>
<evidence type="ECO:0000256" key="2">
    <source>
        <dbReference type="ARBA" id="ARBA00022857"/>
    </source>
</evidence>
<dbReference type="InterPro" id="IPR036291">
    <property type="entry name" value="NAD(P)-bd_dom_sf"/>
</dbReference>
<dbReference type="Gene3D" id="3.40.50.720">
    <property type="entry name" value="NAD(P)-binding Rossmann-like Domain"/>
    <property type="match status" value="1"/>
</dbReference>
<dbReference type="PANTHER" id="PTHR43544:SF7">
    <property type="entry name" value="NADB-LER2"/>
    <property type="match status" value="1"/>
</dbReference>
<accession>A0ABY0HET4</accession>
<dbReference type="InterPro" id="IPR051468">
    <property type="entry name" value="Fungal_SecMetab_SDRs"/>
</dbReference>
<organism evidence="4 5">
    <name type="scientific">Monosporascus cannonballus</name>
    <dbReference type="NCBI Taxonomy" id="155416"/>
    <lineage>
        <taxon>Eukaryota</taxon>
        <taxon>Fungi</taxon>
        <taxon>Dikarya</taxon>
        <taxon>Ascomycota</taxon>
        <taxon>Pezizomycotina</taxon>
        <taxon>Sordariomycetes</taxon>
        <taxon>Xylariomycetidae</taxon>
        <taxon>Xylariales</taxon>
        <taxon>Xylariales incertae sedis</taxon>
        <taxon>Monosporascus</taxon>
    </lineage>
</organism>
<evidence type="ECO:0000256" key="1">
    <source>
        <dbReference type="ARBA" id="ARBA00006484"/>
    </source>
</evidence>
<evidence type="ECO:0008006" key="6">
    <source>
        <dbReference type="Google" id="ProtNLM"/>
    </source>
</evidence>